<evidence type="ECO:0000313" key="3">
    <source>
        <dbReference type="Proteomes" id="UP001302321"/>
    </source>
</evidence>
<dbReference type="InterPro" id="IPR036047">
    <property type="entry name" value="F-box-like_dom_sf"/>
</dbReference>
<evidence type="ECO:0000313" key="2">
    <source>
        <dbReference type="EMBL" id="KAK4171708.1"/>
    </source>
</evidence>
<organism evidence="2 3">
    <name type="scientific">Triangularia setosa</name>
    <dbReference type="NCBI Taxonomy" id="2587417"/>
    <lineage>
        <taxon>Eukaryota</taxon>
        <taxon>Fungi</taxon>
        <taxon>Dikarya</taxon>
        <taxon>Ascomycota</taxon>
        <taxon>Pezizomycotina</taxon>
        <taxon>Sordariomycetes</taxon>
        <taxon>Sordariomycetidae</taxon>
        <taxon>Sordariales</taxon>
        <taxon>Podosporaceae</taxon>
        <taxon>Triangularia</taxon>
    </lineage>
</organism>
<sequence length="630" mass="73494">MAQLSNFPDEIIRHVLHFVSAEDNLYNFQLASRRLHNIANEPLLWRTYCLRYFNFWDPRHEIEKKLKARASSVGWKDLWLKRRRINFKVERLLDGIVKTTRRQARRIATICELGLDVKDYLLGQRYIDASDDYVLARKYWAQATLDSLHRGLAVEVWFQYQGRLDSRQDLDTALGAFDMFVLHDQPHDLDYIVRTLDNYATQYITEHPHSKRFNTRDKAINLVRWLRLKNYIGAEFSITEYRNLQHCLIGHALSESKHTSLPLVAGAIFVCVAQRLGINAACLNFPGHVYVSVEPPAGEDLDGELVWGRKRPTALHRMYLDPFTSDHEVPIEFLRTKLAEHGWASDDTSASFHPSPVPIIVQRMAQNIKTSWSEVYSLPENDPKIISTGRLRAGVPLRNINTAKYAAMWAELMTKNPASFHWSDFLSRLLAECSQCWSEDLWIIERYLLPVYKAHEAFMRSQPLNVDNNRAGWQHVPDIIRMMNNLDSRGSTACHRRYTEDIQRTVHYKIGQVFRHKRYGYVGVINGWRCKNMLLPDPHTISFEDAQEEGGRFDLNAERGYSRRSADKIFYTCVRPAYSRLRIAQENVEIITDPSLIPEELFAAAGRYFKRFDREACRFVSNIKEYYPDD</sequence>
<dbReference type="InterPro" id="IPR011722">
    <property type="entry name" value="Hemimethylated_DNA-bd_dom"/>
</dbReference>
<name>A0AAN6VXT9_9PEZI</name>
<comment type="caution">
    <text evidence="2">The sequence shown here is derived from an EMBL/GenBank/DDBJ whole genome shotgun (WGS) entry which is preliminary data.</text>
</comment>
<dbReference type="Proteomes" id="UP001302321">
    <property type="component" value="Unassembled WGS sequence"/>
</dbReference>
<reference evidence="2" key="1">
    <citation type="journal article" date="2023" name="Mol. Phylogenet. Evol.">
        <title>Genome-scale phylogeny and comparative genomics of the fungal order Sordariales.</title>
        <authorList>
            <person name="Hensen N."/>
            <person name="Bonometti L."/>
            <person name="Westerberg I."/>
            <person name="Brannstrom I.O."/>
            <person name="Guillou S."/>
            <person name="Cros-Aarteil S."/>
            <person name="Calhoun S."/>
            <person name="Haridas S."/>
            <person name="Kuo A."/>
            <person name="Mondo S."/>
            <person name="Pangilinan J."/>
            <person name="Riley R."/>
            <person name="LaButti K."/>
            <person name="Andreopoulos B."/>
            <person name="Lipzen A."/>
            <person name="Chen C."/>
            <person name="Yan M."/>
            <person name="Daum C."/>
            <person name="Ng V."/>
            <person name="Clum A."/>
            <person name="Steindorff A."/>
            <person name="Ohm R.A."/>
            <person name="Martin F."/>
            <person name="Silar P."/>
            <person name="Natvig D.O."/>
            <person name="Lalanne C."/>
            <person name="Gautier V."/>
            <person name="Ament-Velasquez S.L."/>
            <person name="Kruys A."/>
            <person name="Hutchinson M.I."/>
            <person name="Powell A.J."/>
            <person name="Barry K."/>
            <person name="Miller A.N."/>
            <person name="Grigoriev I.V."/>
            <person name="Debuchy R."/>
            <person name="Gladieux P."/>
            <person name="Hiltunen Thoren M."/>
            <person name="Johannesson H."/>
        </authorList>
    </citation>
    <scope>NUCLEOTIDE SEQUENCE</scope>
    <source>
        <strain evidence="2">CBS 892.96</strain>
    </source>
</reference>
<dbReference type="InterPro" id="IPR036623">
    <property type="entry name" value="Hemimethylated_DNA-bd_sf"/>
</dbReference>
<feature type="domain" description="F-box" evidence="1">
    <location>
        <begin position="1"/>
        <end position="48"/>
    </location>
</feature>
<dbReference type="InterPro" id="IPR001810">
    <property type="entry name" value="F-box_dom"/>
</dbReference>
<gene>
    <name evidence="2" type="ORF">QBC36DRAFT_382362</name>
</gene>
<accession>A0AAN6VXT9</accession>
<proteinExistence type="predicted"/>
<dbReference type="Gene3D" id="2.30.30.390">
    <property type="entry name" value="Hemimethylated DNA-binding domain"/>
    <property type="match status" value="1"/>
</dbReference>
<evidence type="ECO:0000259" key="1">
    <source>
        <dbReference type="PROSITE" id="PS50181"/>
    </source>
</evidence>
<reference evidence="2" key="2">
    <citation type="submission" date="2023-05" db="EMBL/GenBank/DDBJ databases">
        <authorList>
            <consortium name="Lawrence Berkeley National Laboratory"/>
            <person name="Steindorff A."/>
            <person name="Hensen N."/>
            <person name="Bonometti L."/>
            <person name="Westerberg I."/>
            <person name="Brannstrom I.O."/>
            <person name="Guillou S."/>
            <person name="Cros-Aarteil S."/>
            <person name="Calhoun S."/>
            <person name="Haridas S."/>
            <person name="Kuo A."/>
            <person name="Mondo S."/>
            <person name="Pangilinan J."/>
            <person name="Riley R."/>
            <person name="Labutti K."/>
            <person name="Andreopoulos B."/>
            <person name="Lipzen A."/>
            <person name="Chen C."/>
            <person name="Yanf M."/>
            <person name="Daum C."/>
            <person name="Ng V."/>
            <person name="Clum A."/>
            <person name="Ohm R."/>
            <person name="Martin F."/>
            <person name="Silar P."/>
            <person name="Natvig D."/>
            <person name="Lalanne C."/>
            <person name="Gautier V."/>
            <person name="Ament-Velasquez S.L."/>
            <person name="Kruys A."/>
            <person name="Hutchinson M.I."/>
            <person name="Powell A.J."/>
            <person name="Barry K."/>
            <person name="Miller A.N."/>
            <person name="Grigoriev I.V."/>
            <person name="Debuchy R."/>
            <person name="Gladieux P."/>
            <person name="Thoren M.H."/>
            <person name="Johannesson H."/>
        </authorList>
    </citation>
    <scope>NUCLEOTIDE SEQUENCE</scope>
    <source>
        <strain evidence="2">CBS 892.96</strain>
    </source>
</reference>
<dbReference type="Pfam" id="PF12937">
    <property type="entry name" value="F-box-like"/>
    <property type="match status" value="1"/>
</dbReference>
<dbReference type="AlphaFoldDB" id="A0AAN6VXT9"/>
<dbReference type="PANTHER" id="PTHR31350">
    <property type="entry name" value="SI:DKEY-261L7.2"/>
    <property type="match status" value="1"/>
</dbReference>
<dbReference type="EMBL" id="MU866518">
    <property type="protein sequence ID" value="KAK4171708.1"/>
    <property type="molecule type" value="Genomic_DNA"/>
</dbReference>
<protein>
    <recommendedName>
        <fullName evidence="1">F-box domain-containing protein</fullName>
    </recommendedName>
</protein>
<dbReference type="Gene3D" id="1.20.1280.50">
    <property type="match status" value="1"/>
</dbReference>
<dbReference type="Pfam" id="PF08755">
    <property type="entry name" value="YccV-like"/>
    <property type="match status" value="1"/>
</dbReference>
<dbReference type="PANTHER" id="PTHR31350:SF27">
    <property type="entry name" value="HEMIMETHYLATED DNA-BINDING DOMAIN-CONTAINING PROTEIN"/>
    <property type="match status" value="1"/>
</dbReference>
<dbReference type="SUPFAM" id="SSF81383">
    <property type="entry name" value="F-box domain"/>
    <property type="match status" value="1"/>
</dbReference>
<dbReference type="InterPro" id="IPR032698">
    <property type="entry name" value="SirB1_N"/>
</dbReference>
<keyword evidence="3" id="KW-1185">Reference proteome</keyword>
<dbReference type="SUPFAM" id="SSF141255">
    <property type="entry name" value="YccV-like"/>
    <property type="match status" value="1"/>
</dbReference>
<dbReference type="Pfam" id="PF13369">
    <property type="entry name" value="Transglut_core2"/>
    <property type="match status" value="1"/>
</dbReference>
<dbReference type="GO" id="GO:0003677">
    <property type="term" value="F:DNA binding"/>
    <property type="evidence" value="ECO:0007669"/>
    <property type="project" value="InterPro"/>
</dbReference>
<dbReference type="SMART" id="SM00992">
    <property type="entry name" value="YccV-like"/>
    <property type="match status" value="1"/>
</dbReference>
<dbReference type="PROSITE" id="PS50181">
    <property type="entry name" value="FBOX"/>
    <property type="match status" value="1"/>
</dbReference>